<feature type="compositionally biased region" description="Low complexity" evidence="1">
    <location>
        <begin position="96"/>
        <end position="110"/>
    </location>
</feature>
<gene>
    <name evidence="2" type="ORF">AMSG_02158</name>
</gene>
<reference evidence="2 3" key="1">
    <citation type="submission" date="2010-05" db="EMBL/GenBank/DDBJ databases">
        <title>The Genome Sequence of Thecamonas trahens ATCC 50062.</title>
        <authorList>
            <consortium name="The Broad Institute Genome Sequencing Platform"/>
            <person name="Russ C."/>
            <person name="Cuomo C."/>
            <person name="Shea T."/>
            <person name="Young S.K."/>
            <person name="Zeng Q."/>
            <person name="Koehrsen M."/>
            <person name="Haas B."/>
            <person name="Borodovsky M."/>
            <person name="Guigo R."/>
            <person name="Alvarado L."/>
            <person name="Berlin A."/>
            <person name="Bochicchio J."/>
            <person name="Borenstein D."/>
            <person name="Chapman S."/>
            <person name="Chen Z."/>
            <person name="Freedman E."/>
            <person name="Gellesch M."/>
            <person name="Goldberg J."/>
            <person name="Griggs A."/>
            <person name="Gujja S."/>
            <person name="Heilman E."/>
            <person name="Heiman D."/>
            <person name="Hepburn T."/>
            <person name="Howarth C."/>
            <person name="Jen D."/>
            <person name="Larson L."/>
            <person name="Mehta T."/>
            <person name="Park D."/>
            <person name="Pearson M."/>
            <person name="Roberts A."/>
            <person name="Saif S."/>
            <person name="Shenoy N."/>
            <person name="Sisk P."/>
            <person name="Stolte C."/>
            <person name="Sykes S."/>
            <person name="Thomson T."/>
            <person name="Walk T."/>
            <person name="White J."/>
            <person name="Yandava C."/>
            <person name="Burger G."/>
            <person name="Gray M.W."/>
            <person name="Holland P.W.H."/>
            <person name="King N."/>
            <person name="Lang F.B.F."/>
            <person name="Roger A.J."/>
            <person name="Ruiz-Trillo I."/>
            <person name="Lander E."/>
            <person name="Nusbaum C."/>
        </authorList>
    </citation>
    <scope>NUCLEOTIDE SEQUENCE [LARGE SCALE GENOMIC DNA]</scope>
    <source>
        <strain evidence="2 3">ATCC 50062</strain>
    </source>
</reference>
<evidence type="ECO:0000256" key="1">
    <source>
        <dbReference type="SAM" id="MobiDB-lite"/>
    </source>
</evidence>
<name>A0A0L0DX91_THETB</name>
<accession>A0A0L0DX91</accession>
<feature type="region of interest" description="Disordered" evidence="1">
    <location>
        <begin position="85"/>
        <end position="114"/>
    </location>
</feature>
<dbReference type="RefSeq" id="XP_013761180.1">
    <property type="nucleotide sequence ID" value="XM_013905726.1"/>
</dbReference>
<dbReference type="EMBL" id="GL349440">
    <property type="protein sequence ID" value="KNC56143.1"/>
    <property type="molecule type" value="Genomic_DNA"/>
</dbReference>
<proteinExistence type="predicted"/>
<keyword evidence="3" id="KW-1185">Reference proteome</keyword>
<sequence>MTAPAKVARRPLTEAEVAAILAEREERAVRAARLAAQRVRDRQTGAVSVLDDGSSHRLDEISDEAYARWQESRRAPWRSGMASGIVSGSGSGSGACGRSSRGSCSPSGASNTGVVTRPMTAEAVRAARVRAARLELAQVAYGSKAEREAAMGRLAASHIDSPDDASSTHAFVVLRKIFSSPPKV</sequence>
<dbReference type="AlphaFoldDB" id="A0A0L0DX91"/>
<protein>
    <submittedName>
        <fullName evidence="2">Uncharacterized protein</fullName>
    </submittedName>
</protein>
<evidence type="ECO:0000313" key="2">
    <source>
        <dbReference type="EMBL" id="KNC56143.1"/>
    </source>
</evidence>
<dbReference type="GeneID" id="25561859"/>
<dbReference type="Proteomes" id="UP000054408">
    <property type="component" value="Unassembled WGS sequence"/>
</dbReference>
<evidence type="ECO:0000313" key="3">
    <source>
        <dbReference type="Proteomes" id="UP000054408"/>
    </source>
</evidence>
<organism evidence="2 3">
    <name type="scientific">Thecamonas trahens ATCC 50062</name>
    <dbReference type="NCBI Taxonomy" id="461836"/>
    <lineage>
        <taxon>Eukaryota</taxon>
        <taxon>Apusozoa</taxon>
        <taxon>Apusomonadida</taxon>
        <taxon>Apusomonadidae</taxon>
        <taxon>Thecamonas</taxon>
    </lineage>
</organism>